<evidence type="ECO:0000313" key="8">
    <source>
        <dbReference type="Proteomes" id="UP001367676"/>
    </source>
</evidence>
<dbReference type="GO" id="GO:0031298">
    <property type="term" value="C:replication fork protection complex"/>
    <property type="evidence" value="ECO:0007669"/>
    <property type="project" value="TreeGrafter"/>
</dbReference>
<gene>
    <name evidence="7" type="ORF">V9T40_012905</name>
</gene>
<dbReference type="Proteomes" id="UP001367676">
    <property type="component" value="Unassembled WGS sequence"/>
</dbReference>
<dbReference type="Pfam" id="PF04821">
    <property type="entry name" value="TIMELESS"/>
    <property type="match status" value="1"/>
</dbReference>
<dbReference type="InterPro" id="IPR006906">
    <property type="entry name" value="Timeless_N"/>
</dbReference>
<evidence type="ECO:0000256" key="2">
    <source>
        <dbReference type="ARBA" id="ARBA00023242"/>
    </source>
</evidence>
<comment type="subcellular location">
    <subcellularLocation>
        <location evidence="1">Nucleus</location>
    </subcellularLocation>
</comment>
<evidence type="ECO:0000256" key="3">
    <source>
        <dbReference type="ARBA" id="ARBA00023306"/>
    </source>
</evidence>
<dbReference type="GO" id="GO:0000076">
    <property type="term" value="P:DNA replication checkpoint signaling"/>
    <property type="evidence" value="ECO:0007669"/>
    <property type="project" value="TreeGrafter"/>
</dbReference>
<keyword evidence="3" id="KW-0131">Cell cycle</keyword>
<dbReference type="GO" id="GO:0006281">
    <property type="term" value="P:DNA repair"/>
    <property type="evidence" value="ECO:0007669"/>
    <property type="project" value="TreeGrafter"/>
</dbReference>
<keyword evidence="8" id="KW-1185">Reference proteome</keyword>
<evidence type="ECO:0000256" key="4">
    <source>
        <dbReference type="SAM" id="Coils"/>
    </source>
</evidence>
<proteinExistence type="predicted"/>
<dbReference type="AlphaFoldDB" id="A0AAN9XZW2"/>
<feature type="coiled-coil region" evidence="4">
    <location>
        <begin position="236"/>
        <end position="263"/>
    </location>
</feature>
<organism evidence="7 8">
    <name type="scientific">Parthenolecanium corni</name>
    <dbReference type="NCBI Taxonomy" id="536013"/>
    <lineage>
        <taxon>Eukaryota</taxon>
        <taxon>Metazoa</taxon>
        <taxon>Ecdysozoa</taxon>
        <taxon>Arthropoda</taxon>
        <taxon>Hexapoda</taxon>
        <taxon>Insecta</taxon>
        <taxon>Pterygota</taxon>
        <taxon>Neoptera</taxon>
        <taxon>Paraneoptera</taxon>
        <taxon>Hemiptera</taxon>
        <taxon>Sternorrhyncha</taxon>
        <taxon>Coccoidea</taxon>
        <taxon>Coccidae</taxon>
        <taxon>Parthenolecanium</taxon>
    </lineage>
</organism>
<sequence>MSRLIAELTASINALGYAAGKTHYFVDTECKEAIRELIRFLRRDDETHEIRRYLGAARILQSDLVPIVKNHHNDDEILDLILRLLVNLTTPALLLYNEEPPVDKVSNQQYFEIVGHLQEYKLAFAKQQIWTILSQKLSDLLKMDWADRGEEKSMIIVRILVLVRNVLHVPTDTDFENRPDNDADSHDQVLWALQEGGILDIILYIASSDDERQYFFHILEIVSLMLRDQNAEVLASASVQRSLAEKERDMEELIAARRKDKEEKQKRKSLIMSRHPRFSGTYVVKGVKSIGDNDLVVQSLDCKVALTFDRNKRKLKTPKNRQPMQTQTTERRSAFSVRVLMKEFCIEFLNGAYNGFMHYVRELLHRGKAQANDESYFFWALRFFMEFNRNYKCEVKLISETMHVSIFHFTQERIENWRARLDVEKKKFRLWSKRMHLGLKAYKELLMTLMKMYLHTDHTVKESAHTIMSNIFYVIEYRELLMVLMNIFDPIKFSTEYLKDLIEANHIFMKLLDHYCKRHRTLVVQKKGKSSKRKKKSKGPAAQHSASLLNLEPTEEKWEVLESKITDIFENNTELNVQSIPFDAASDVPFEEQKIEAMRKIRFFLLKSEVEEAVGLLRASREVWPENDCFGSENMSVSEECAALKEIFLADIGLPAASAGVVKRKE</sequence>
<dbReference type="GO" id="GO:0043111">
    <property type="term" value="P:replication fork arrest"/>
    <property type="evidence" value="ECO:0007669"/>
    <property type="project" value="TreeGrafter"/>
</dbReference>
<comment type="caution">
    <text evidence="7">The sequence shown here is derived from an EMBL/GenBank/DDBJ whole genome shotgun (WGS) entry which is preliminary data.</text>
</comment>
<dbReference type="InterPro" id="IPR044998">
    <property type="entry name" value="Timeless"/>
</dbReference>
<evidence type="ECO:0000256" key="5">
    <source>
        <dbReference type="SAM" id="MobiDB-lite"/>
    </source>
</evidence>
<keyword evidence="4" id="KW-0175">Coiled coil</keyword>
<dbReference type="EMBL" id="JBBCAQ010000036">
    <property type="protein sequence ID" value="KAK7576619.1"/>
    <property type="molecule type" value="Genomic_DNA"/>
</dbReference>
<evidence type="ECO:0000256" key="1">
    <source>
        <dbReference type="ARBA" id="ARBA00004123"/>
    </source>
</evidence>
<feature type="domain" description="Timeless N-terminal" evidence="6">
    <location>
        <begin position="24"/>
        <end position="284"/>
    </location>
</feature>
<dbReference type="PANTHER" id="PTHR22940">
    <property type="entry name" value="TIMEOUT/TIMELESS-2"/>
    <property type="match status" value="1"/>
</dbReference>
<evidence type="ECO:0000259" key="6">
    <source>
        <dbReference type="Pfam" id="PF04821"/>
    </source>
</evidence>
<dbReference type="GO" id="GO:0009649">
    <property type="term" value="P:entrainment of circadian clock"/>
    <property type="evidence" value="ECO:0007669"/>
    <property type="project" value="TreeGrafter"/>
</dbReference>
<dbReference type="GO" id="GO:0003677">
    <property type="term" value="F:DNA binding"/>
    <property type="evidence" value="ECO:0007669"/>
    <property type="project" value="TreeGrafter"/>
</dbReference>
<protein>
    <recommendedName>
        <fullName evidence="6">Timeless N-terminal domain-containing protein</fullName>
    </recommendedName>
</protein>
<feature type="compositionally biased region" description="Basic residues" evidence="5">
    <location>
        <begin position="524"/>
        <end position="538"/>
    </location>
</feature>
<feature type="region of interest" description="Disordered" evidence="5">
    <location>
        <begin position="524"/>
        <end position="546"/>
    </location>
</feature>
<evidence type="ECO:0000313" key="7">
    <source>
        <dbReference type="EMBL" id="KAK7576619.1"/>
    </source>
</evidence>
<accession>A0AAN9XZW2</accession>
<keyword evidence="2" id="KW-0539">Nucleus</keyword>
<reference evidence="7 8" key="1">
    <citation type="submission" date="2024-03" db="EMBL/GenBank/DDBJ databases">
        <title>Adaptation during the transition from Ophiocordyceps entomopathogen to insect associate is accompanied by gene loss and intensified selection.</title>
        <authorList>
            <person name="Ward C.M."/>
            <person name="Onetto C.A."/>
            <person name="Borneman A.R."/>
        </authorList>
    </citation>
    <scope>NUCLEOTIDE SEQUENCE [LARGE SCALE GENOMIC DNA]</scope>
    <source>
        <strain evidence="7">AWRI1</strain>
        <tissue evidence="7">Single Adult Female</tissue>
    </source>
</reference>
<name>A0AAN9XZW2_9HEMI</name>
<dbReference type="PANTHER" id="PTHR22940:SF4">
    <property type="entry name" value="PROTEIN TIMELESS HOMOLOG"/>
    <property type="match status" value="1"/>
</dbReference>